<gene>
    <name evidence="1" type="ORF">RHMOL_Rhmol02G0279500</name>
</gene>
<protein>
    <submittedName>
        <fullName evidence="1">Uncharacterized protein</fullName>
    </submittedName>
</protein>
<keyword evidence="2" id="KW-1185">Reference proteome</keyword>
<proteinExistence type="predicted"/>
<accession>A0ACC0PXP4</accession>
<organism evidence="1 2">
    <name type="scientific">Rhododendron molle</name>
    <name type="common">Chinese azalea</name>
    <name type="synonym">Azalea mollis</name>
    <dbReference type="NCBI Taxonomy" id="49168"/>
    <lineage>
        <taxon>Eukaryota</taxon>
        <taxon>Viridiplantae</taxon>
        <taxon>Streptophyta</taxon>
        <taxon>Embryophyta</taxon>
        <taxon>Tracheophyta</taxon>
        <taxon>Spermatophyta</taxon>
        <taxon>Magnoliopsida</taxon>
        <taxon>eudicotyledons</taxon>
        <taxon>Gunneridae</taxon>
        <taxon>Pentapetalae</taxon>
        <taxon>asterids</taxon>
        <taxon>Ericales</taxon>
        <taxon>Ericaceae</taxon>
        <taxon>Ericoideae</taxon>
        <taxon>Rhodoreae</taxon>
        <taxon>Rhododendron</taxon>
    </lineage>
</organism>
<dbReference type="Proteomes" id="UP001062846">
    <property type="component" value="Chromosome 2"/>
</dbReference>
<reference evidence="1" key="1">
    <citation type="submission" date="2022-02" db="EMBL/GenBank/DDBJ databases">
        <title>Plant Genome Project.</title>
        <authorList>
            <person name="Zhang R.-G."/>
        </authorList>
    </citation>
    <scope>NUCLEOTIDE SEQUENCE</scope>
    <source>
        <strain evidence="1">AT1</strain>
    </source>
</reference>
<evidence type="ECO:0000313" key="1">
    <source>
        <dbReference type="EMBL" id="KAI8569442.1"/>
    </source>
</evidence>
<name>A0ACC0PXP4_RHOML</name>
<comment type="caution">
    <text evidence="1">The sequence shown here is derived from an EMBL/GenBank/DDBJ whole genome shotgun (WGS) entry which is preliminary data.</text>
</comment>
<evidence type="ECO:0000313" key="2">
    <source>
        <dbReference type="Proteomes" id="UP001062846"/>
    </source>
</evidence>
<sequence length="124" mass="13496">MEKLSFKLLALHKIDISGNGGCSNRSLIALSSHCVLLDEIGCRSCFVTEDEVGFALRHSPNLMSLKAGDFFPSPDLSSTFGKSLIYARALRVLDLYDHGDVDGLPCSVVKAGIPLEKLRIETNK</sequence>
<dbReference type="EMBL" id="CM046389">
    <property type="protein sequence ID" value="KAI8569442.1"/>
    <property type="molecule type" value="Genomic_DNA"/>
</dbReference>